<proteinExistence type="predicted"/>
<sequence>MKAGLADCDNAVIVPHIASASQWTRSGMATIAAANIAGRLQGYPVWDKPDMLPFVDGPFKEIPKASPSILNAKDLGL</sequence>
<reference evidence="1 2" key="1">
    <citation type="journal article" date="2024" name="Nat. Commun.">
        <title>Phylogenomics reveals the evolutionary origins of lichenization in chlorophyte algae.</title>
        <authorList>
            <person name="Puginier C."/>
            <person name="Libourel C."/>
            <person name="Otte J."/>
            <person name="Skaloud P."/>
            <person name="Haon M."/>
            <person name="Grisel S."/>
            <person name="Petersen M."/>
            <person name="Berrin J.G."/>
            <person name="Delaux P.M."/>
            <person name="Dal Grande F."/>
            <person name="Keller J."/>
        </authorList>
    </citation>
    <scope>NUCLEOTIDE SEQUENCE [LARGE SCALE GENOMIC DNA]</scope>
    <source>
        <strain evidence="1 2">SAG 2523</strain>
    </source>
</reference>
<accession>A0AAW1S800</accession>
<gene>
    <name evidence="1" type="ORF">WJX84_010834</name>
</gene>
<protein>
    <recommendedName>
        <fullName evidence="3">Glycerate dehydrogenase</fullName>
    </recommendedName>
</protein>
<organism evidence="1 2">
    <name type="scientific">Apatococcus fuscideae</name>
    <dbReference type="NCBI Taxonomy" id="2026836"/>
    <lineage>
        <taxon>Eukaryota</taxon>
        <taxon>Viridiplantae</taxon>
        <taxon>Chlorophyta</taxon>
        <taxon>core chlorophytes</taxon>
        <taxon>Trebouxiophyceae</taxon>
        <taxon>Chlorellales</taxon>
        <taxon>Chlorellaceae</taxon>
        <taxon>Apatococcus</taxon>
    </lineage>
</organism>
<dbReference type="Gene3D" id="3.40.50.720">
    <property type="entry name" value="NAD(P)-binding Rossmann-like Domain"/>
    <property type="match status" value="2"/>
</dbReference>
<keyword evidence="2" id="KW-1185">Reference proteome</keyword>
<evidence type="ECO:0000313" key="1">
    <source>
        <dbReference type="EMBL" id="KAK9841910.1"/>
    </source>
</evidence>
<evidence type="ECO:0000313" key="2">
    <source>
        <dbReference type="Proteomes" id="UP001485043"/>
    </source>
</evidence>
<dbReference type="EMBL" id="JALJOV010001753">
    <property type="protein sequence ID" value="KAK9841910.1"/>
    <property type="molecule type" value="Genomic_DNA"/>
</dbReference>
<evidence type="ECO:0008006" key="3">
    <source>
        <dbReference type="Google" id="ProtNLM"/>
    </source>
</evidence>
<dbReference type="Proteomes" id="UP001485043">
    <property type="component" value="Unassembled WGS sequence"/>
</dbReference>
<comment type="caution">
    <text evidence="1">The sequence shown here is derived from an EMBL/GenBank/DDBJ whole genome shotgun (WGS) entry which is preliminary data.</text>
</comment>
<dbReference type="AlphaFoldDB" id="A0AAW1S800"/>
<name>A0AAW1S800_9CHLO</name>